<dbReference type="Gene3D" id="3.40.1090.10">
    <property type="entry name" value="Cytosolic phospholipase A2 catalytic domain"/>
    <property type="match status" value="1"/>
</dbReference>
<dbReference type="EMBL" id="LNXV01000033">
    <property type="protein sequence ID" value="KTC78320.1"/>
    <property type="molecule type" value="Genomic_DNA"/>
</dbReference>
<dbReference type="Pfam" id="PF01734">
    <property type="entry name" value="Patatin"/>
    <property type="match status" value="1"/>
</dbReference>
<keyword evidence="1 2" id="KW-0443">Lipid metabolism</keyword>
<comment type="caution">
    <text evidence="2">Lacks conserved residue(s) required for the propagation of feature annotation.</text>
</comment>
<feature type="short sequence motif" description="GXSXG" evidence="2">
    <location>
        <begin position="338"/>
        <end position="342"/>
    </location>
</feature>
<dbReference type="PROSITE" id="PS51635">
    <property type="entry name" value="PNPLA"/>
    <property type="match status" value="1"/>
</dbReference>
<feature type="short sequence motif" description="DGA/G" evidence="2">
    <location>
        <begin position="499"/>
        <end position="501"/>
    </location>
</feature>
<evidence type="ECO:0000259" key="3">
    <source>
        <dbReference type="PROSITE" id="PS51635"/>
    </source>
</evidence>
<feature type="active site" description="Nucleophile" evidence="2">
    <location>
        <position position="340"/>
    </location>
</feature>
<proteinExistence type="predicted"/>
<dbReference type="PATRIC" id="fig|29422.6.peg.2775"/>
<organism evidence="4 5">
    <name type="scientific">Legionella brunensis</name>
    <dbReference type="NCBI Taxonomy" id="29422"/>
    <lineage>
        <taxon>Bacteria</taxon>
        <taxon>Pseudomonadati</taxon>
        <taxon>Pseudomonadota</taxon>
        <taxon>Gammaproteobacteria</taxon>
        <taxon>Legionellales</taxon>
        <taxon>Legionellaceae</taxon>
        <taxon>Legionella</taxon>
    </lineage>
</organism>
<evidence type="ECO:0000256" key="1">
    <source>
        <dbReference type="ARBA" id="ARBA00023098"/>
    </source>
</evidence>
<feature type="active site" description="Proton acceptor" evidence="2">
    <location>
        <position position="499"/>
    </location>
</feature>
<comment type="caution">
    <text evidence="4">The sequence shown here is derived from an EMBL/GenBank/DDBJ whole genome shotgun (WGS) entry which is preliminary data.</text>
</comment>
<evidence type="ECO:0000313" key="5">
    <source>
        <dbReference type="Proteomes" id="UP000054742"/>
    </source>
</evidence>
<dbReference type="PANTHER" id="PTHR46394:SF1">
    <property type="entry name" value="PNPLA DOMAIN-CONTAINING PROTEIN"/>
    <property type="match status" value="1"/>
</dbReference>
<dbReference type="PANTHER" id="PTHR46394">
    <property type="entry name" value="ANNEXIN"/>
    <property type="match status" value="1"/>
</dbReference>
<gene>
    <name evidence="4" type="primary">rssA</name>
    <name evidence="4" type="ORF">Lbru_2612</name>
</gene>
<keyword evidence="2 4" id="KW-0378">Hydrolase</keyword>
<dbReference type="InterPro" id="IPR016035">
    <property type="entry name" value="Acyl_Trfase/lysoPLipase"/>
</dbReference>
<dbReference type="SUPFAM" id="SSF52151">
    <property type="entry name" value="FabD/lysophospholipase-like"/>
    <property type="match status" value="1"/>
</dbReference>
<dbReference type="NCBIfam" id="NF043045">
    <property type="entry name" value="T4SS_VpdC"/>
    <property type="match status" value="1"/>
</dbReference>
<name>A0A0W0S519_9GAMM</name>
<dbReference type="GO" id="GO:0016042">
    <property type="term" value="P:lipid catabolic process"/>
    <property type="evidence" value="ECO:0007669"/>
    <property type="project" value="UniProtKB-UniRule"/>
</dbReference>
<feature type="domain" description="PNPLA" evidence="3">
    <location>
        <begin position="307"/>
        <end position="512"/>
    </location>
</feature>
<keyword evidence="2" id="KW-0442">Lipid degradation</keyword>
<dbReference type="InterPro" id="IPR002641">
    <property type="entry name" value="PNPLA_dom"/>
</dbReference>
<evidence type="ECO:0000256" key="2">
    <source>
        <dbReference type="PROSITE-ProRule" id="PRU01161"/>
    </source>
</evidence>
<dbReference type="InterPro" id="IPR052580">
    <property type="entry name" value="Lipid_Hydrolase"/>
</dbReference>
<dbReference type="STRING" id="29422.Lbru_2612"/>
<dbReference type="RefSeq" id="WP_058442580.1">
    <property type="nucleotide sequence ID" value="NZ_CAAAHU010000004.1"/>
</dbReference>
<dbReference type="AlphaFoldDB" id="A0A0W0S519"/>
<dbReference type="GO" id="GO:0016787">
    <property type="term" value="F:hydrolase activity"/>
    <property type="evidence" value="ECO:0007669"/>
    <property type="project" value="UniProtKB-UniRule"/>
</dbReference>
<keyword evidence="5" id="KW-1185">Reference proteome</keyword>
<dbReference type="CDD" id="cd07207">
    <property type="entry name" value="Pat_ExoU_VipD_like"/>
    <property type="match status" value="1"/>
</dbReference>
<protein>
    <submittedName>
        <fullName evidence="4">Esterase of the alpha-beta hydrolase superfamily protein</fullName>
    </submittedName>
</protein>
<evidence type="ECO:0000313" key="4">
    <source>
        <dbReference type="EMBL" id="KTC78320.1"/>
    </source>
</evidence>
<sequence>MPRENVLSALLRKDTVIYPNILLLKKFLLCVHQGWFRINGASPDEKYTLGDYLLDDERVIIDFTRMSEQYQKKFLNWFLVPHSEDAHQALLTGAATSNYRGYTAEVGLSWWGRVVNLLFSRKKSYHWHLTPFEISLNYQLTGLEICQDVHGLLIGLNQFAIENNDEKYHAAHDNQPEPLRNTKRVLLTDDMVEKLISTDIQSHDFDSTIYNPHPFSIKVVSSSQRMQAMREYRQTQRFFIEKPWYSRIWEWVKTWFETVPQEVEMEEILHGSKKYRLFFETGDVRVFKRESNGQILVVEKRPDLDSMVFCGGGAKIFAHVGALKAFDEAGIKPTKYAGSSAGAIMAILGYLGYNWKDILVFFQWFKQENIIHYDIDSSGLSDARAMKAALDYMITKKVNEIIQKYEVDKTAEGRRFLAEGVFKHGKITFESLHLLKKRYPDCGLGEKLTVTATNVESRKTRYFSYATTPWMEVSEAGKTSASFPVVFKPTVVEGATHKDGGILNNFPTEVFKDDLSTLLESEHGNCLSMVAFQFDNGYERNLLDKFVDRVYRENFVWNWIYGLLTGVTDPVSGWEKDRLKLLQHSNQVVLIPTGNVSSTQFDLDLEAQNTLVRNGYEAAKNYINARYGVKNDTAKNKELMYSSFASMEELLYFSCYRGHEDWFEKIASEAKKEGISEQKIHELREHYFTDKKREVKGRHESPTHSDNFPLKLSGSISEKQWLVKNMQLFEAIYPVFHKIPYSFLTTPHDLKLFKLARHSLSLNRPLTGLRYLRDIKGDVHILLSIFIQILNNSHLEKVEEVASKLQLFSTIMQSADKLKNATFYGKWDLLVRQSNRVLKVLSKEFWNDAFELCSSLKQGEEPLETIIVKDAPIEEGMDHVHTDNWFIERNRTCFSM</sequence>
<reference evidence="4 5" key="1">
    <citation type="submission" date="2015-11" db="EMBL/GenBank/DDBJ databases">
        <title>Genomic analysis of 38 Legionella species identifies large and diverse effector repertoires.</title>
        <authorList>
            <person name="Burstein D."/>
            <person name="Amaro F."/>
            <person name="Zusman T."/>
            <person name="Lifshitz Z."/>
            <person name="Cohen O."/>
            <person name="Gilbert J.A."/>
            <person name="Pupko T."/>
            <person name="Shuman H.A."/>
            <person name="Segal G."/>
        </authorList>
    </citation>
    <scope>NUCLEOTIDE SEQUENCE [LARGE SCALE GENOMIC DNA]</scope>
    <source>
        <strain evidence="4 5">ATCC 43878</strain>
    </source>
</reference>
<accession>A0A0W0S519</accession>
<dbReference type="InterPro" id="IPR049988">
    <property type="entry name" value="T4SS_VpdC"/>
</dbReference>
<dbReference type="Proteomes" id="UP000054742">
    <property type="component" value="Unassembled WGS sequence"/>
</dbReference>